<accession>A0A2S7IHU3</accession>
<dbReference type="EMBL" id="PTRA01000004">
    <property type="protein sequence ID" value="PQA55559.1"/>
    <property type="molecule type" value="Genomic_DNA"/>
</dbReference>
<dbReference type="RefSeq" id="WP_104715023.1">
    <property type="nucleotide sequence ID" value="NZ_PTRA01000004.1"/>
</dbReference>
<dbReference type="PANTHER" id="PTHR30572:SF4">
    <property type="entry name" value="ABC TRANSPORTER PERMEASE YTRF"/>
    <property type="match status" value="1"/>
</dbReference>
<name>A0A2S7IHU3_9BACT</name>
<evidence type="ECO:0000313" key="10">
    <source>
        <dbReference type="EMBL" id="PQA55559.1"/>
    </source>
</evidence>
<dbReference type="PANTHER" id="PTHR30572">
    <property type="entry name" value="MEMBRANE COMPONENT OF TRANSPORTER-RELATED"/>
    <property type="match status" value="1"/>
</dbReference>
<evidence type="ECO:0000256" key="7">
    <source>
        <dbReference type="SAM" id="Phobius"/>
    </source>
</evidence>
<keyword evidence="11" id="KW-1185">Reference proteome</keyword>
<evidence type="ECO:0000256" key="2">
    <source>
        <dbReference type="ARBA" id="ARBA00022475"/>
    </source>
</evidence>
<comment type="caution">
    <text evidence="10">The sequence shown here is derived from an EMBL/GenBank/DDBJ whole genome shotgun (WGS) entry which is preliminary data.</text>
</comment>
<dbReference type="AlphaFoldDB" id="A0A2S7IHU3"/>
<keyword evidence="3 7" id="KW-0812">Transmembrane</keyword>
<dbReference type="Pfam" id="PF02687">
    <property type="entry name" value="FtsX"/>
    <property type="match status" value="1"/>
</dbReference>
<feature type="domain" description="ABC3 transporter permease C-terminal" evidence="8">
    <location>
        <begin position="269"/>
        <end position="376"/>
    </location>
</feature>
<feature type="domain" description="MacB-like periplasmic core" evidence="9">
    <location>
        <begin position="48"/>
        <end position="227"/>
    </location>
</feature>
<evidence type="ECO:0000256" key="6">
    <source>
        <dbReference type="ARBA" id="ARBA00038076"/>
    </source>
</evidence>
<keyword evidence="4 7" id="KW-1133">Transmembrane helix</keyword>
<dbReference type="InterPro" id="IPR050250">
    <property type="entry name" value="Macrolide_Exporter_MacB"/>
</dbReference>
<dbReference type="GO" id="GO:0005886">
    <property type="term" value="C:plasma membrane"/>
    <property type="evidence" value="ECO:0007669"/>
    <property type="project" value="UniProtKB-SubCell"/>
</dbReference>
<reference evidence="11" key="1">
    <citation type="submission" date="2018-02" db="EMBL/GenBank/DDBJ databases">
        <title>Genome sequencing of Solimonas sp. HR-BB.</title>
        <authorList>
            <person name="Lee Y."/>
            <person name="Jeon C.O."/>
        </authorList>
    </citation>
    <scope>NUCLEOTIDE SEQUENCE [LARGE SCALE GENOMIC DNA]</scope>
    <source>
        <strain evidence="11">HR-U</strain>
    </source>
</reference>
<evidence type="ECO:0000256" key="3">
    <source>
        <dbReference type="ARBA" id="ARBA00022692"/>
    </source>
</evidence>
<comment type="similarity">
    <text evidence="6">Belongs to the ABC-4 integral membrane protein family.</text>
</comment>
<protein>
    <submittedName>
        <fullName evidence="10">Macrolide ABC transporter permease</fullName>
    </submittedName>
</protein>
<dbReference type="Pfam" id="PF12704">
    <property type="entry name" value="MacB_PCD"/>
    <property type="match status" value="1"/>
</dbReference>
<keyword evidence="5 7" id="KW-0472">Membrane</keyword>
<dbReference type="GO" id="GO:0022857">
    <property type="term" value="F:transmembrane transporter activity"/>
    <property type="evidence" value="ECO:0007669"/>
    <property type="project" value="TreeGrafter"/>
</dbReference>
<proteinExistence type="inferred from homology"/>
<organism evidence="10 11">
    <name type="scientific">Siphonobacter curvatus</name>
    <dbReference type="NCBI Taxonomy" id="2094562"/>
    <lineage>
        <taxon>Bacteria</taxon>
        <taxon>Pseudomonadati</taxon>
        <taxon>Bacteroidota</taxon>
        <taxon>Cytophagia</taxon>
        <taxon>Cytophagales</taxon>
        <taxon>Cytophagaceae</taxon>
        <taxon>Siphonobacter</taxon>
    </lineage>
</organism>
<evidence type="ECO:0000259" key="8">
    <source>
        <dbReference type="Pfam" id="PF02687"/>
    </source>
</evidence>
<gene>
    <name evidence="10" type="ORF">C5O19_19260</name>
</gene>
<feature type="transmembrane region" description="Helical" evidence="7">
    <location>
        <begin position="312"/>
        <end position="336"/>
    </location>
</feature>
<evidence type="ECO:0000256" key="1">
    <source>
        <dbReference type="ARBA" id="ARBA00004651"/>
    </source>
</evidence>
<evidence type="ECO:0000256" key="5">
    <source>
        <dbReference type="ARBA" id="ARBA00023136"/>
    </source>
</evidence>
<feature type="transmembrane region" description="Helical" evidence="7">
    <location>
        <begin position="261"/>
        <end position="291"/>
    </location>
</feature>
<feature type="transmembrane region" description="Helical" evidence="7">
    <location>
        <begin position="348"/>
        <end position="370"/>
    </location>
</feature>
<evidence type="ECO:0000313" key="11">
    <source>
        <dbReference type="Proteomes" id="UP000239590"/>
    </source>
</evidence>
<feature type="transmembrane region" description="Helical" evidence="7">
    <location>
        <begin position="16"/>
        <end position="38"/>
    </location>
</feature>
<evidence type="ECO:0000256" key="4">
    <source>
        <dbReference type="ARBA" id="ARBA00022989"/>
    </source>
</evidence>
<sequence length="387" mass="43903">MLRHFFTLIWNKRRTHALLIIEIWASFLVLFGVLTFLISNFRNYREPIGFSYENVWVLELNNNEDTTNIGDKVQAIMQRIRSYPEVESASRMSSNTPFSMSNMNNGITYNNVHTMAEFYRSDEALAQTLDLKLVAGRWFGPQDRAAQYTPLVINRKFQEKLFPNENPIGKVIKQDDKHAWKVIGMVDHFKGKGEFTGNTPAVFESLMNTDWDKNILIKTRPGTDANFEARLVKDVLGVGQGWGAEVTYLTESRKNQHNLTLVPVIVFVIISTFLLINVGLGLFGILNLNIARRKSEIGLRRAMGATEKTVSMQFLGEIWVLATFSLLLGLLFAVQFPLLNVFDMDANIYVLAIMAAVGVIYLLVTLCAWYPSRQASLVQPAVALHEE</sequence>
<dbReference type="InterPro" id="IPR025857">
    <property type="entry name" value="MacB_PCD"/>
</dbReference>
<comment type="subcellular location">
    <subcellularLocation>
        <location evidence="1">Cell membrane</location>
        <topology evidence="1">Multi-pass membrane protein</topology>
    </subcellularLocation>
</comment>
<evidence type="ECO:0000259" key="9">
    <source>
        <dbReference type="Pfam" id="PF12704"/>
    </source>
</evidence>
<dbReference type="OrthoDB" id="8769057at2"/>
<keyword evidence="2" id="KW-1003">Cell membrane</keyword>
<dbReference type="Proteomes" id="UP000239590">
    <property type="component" value="Unassembled WGS sequence"/>
</dbReference>
<dbReference type="InterPro" id="IPR003838">
    <property type="entry name" value="ABC3_permease_C"/>
</dbReference>